<dbReference type="OrthoDB" id="10267539at2759"/>
<sequence>MRLGSQSRLAADPLILAFTYRATMVKCTQQSYFPQQENTRLPAAAPPILYPSVPLLLQTSILRSPSSSKSPSCILLPRRYLRAIIFSTSSLPSNHSLWPPIFLSVLGSPDPHGRQLDGLGGGISSLSKICIVGPSPHPAADVDYTFAAIGIRDSEVDFSSNCGNMTSAIGPYAVDNGMVDVGDGECDVTVRIRNTNTGKFIHARFAVVDGERPRGWVWRLMGLRGRGEGSGANVDYRGSKTGKLLPTGKVVDVFDGVRATCIDAGNPCVFVQAEDMDIQGTILPDEIDVHLPLLSKLDSIRRKAAVAMGLSKDEASAPGSIPKIAMVSRPKTHALLSGETIEQEKVDLVVRALSVGQPHRAVPITVAMAIAAAANLKGSTVQGKVSSERVDPDGITLGHPSGKIMVGAKFDEKGHLLQADVFRTARRLMDGLVYWK</sequence>
<gene>
    <name evidence="3" type="primary">mii</name>
    <name evidence="3" type="ORF">LARI1_G001528</name>
</gene>
<dbReference type="GO" id="GO:0016853">
    <property type="term" value="F:isomerase activity"/>
    <property type="evidence" value="ECO:0007669"/>
    <property type="project" value="UniProtKB-KW"/>
</dbReference>
<comment type="caution">
    <text evidence="3">The sequence shown here is derived from an EMBL/GenBank/DDBJ whole genome shotgun (WGS) entry which is preliminary data.</text>
</comment>
<dbReference type="SUPFAM" id="SSF54506">
    <property type="entry name" value="Diaminopimelate epimerase-like"/>
    <property type="match status" value="2"/>
</dbReference>
<evidence type="ECO:0000313" key="3">
    <source>
        <dbReference type="EMBL" id="TVY20869.1"/>
    </source>
</evidence>
<dbReference type="Proteomes" id="UP000469559">
    <property type="component" value="Unassembled WGS sequence"/>
</dbReference>
<comment type="similarity">
    <text evidence="1">Belongs to the PrpF family.</text>
</comment>
<evidence type="ECO:0000313" key="4">
    <source>
        <dbReference type="Proteomes" id="UP000469559"/>
    </source>
</evidence>
<evidence type="ECO:0000256" key="1">
    <source>
        <dbReference type="ARBA" id="ARBA00007673"/>
    </source>
</evidence>
<reference evidence="3 4" key="1">
    <citation type="submission" date="2018-05" db="EMBL/GenBank/DDBJ databases">
        <title>Whole genome sequencing for identification of molecular markers to develop diagnostic detection tools for the regulated plant pathogen Lachnellula willkommii.</title>
        <authorList>
            <person name="Giroux E."/>
            <person name="Bilodeau G."/>
        </authorList>
    </citation>
    <scope>NUCLEOTIDE SEQUENCE [LARGE SCALE GENOMIC DNA]</scope>
    <source>
        <strain evidence="3 4">CBS 203.66</strain>
    </source>
</reference>
<evidence type="ECO:0000256" key="2">
    <source>
        <dbReference type="ARBA" id="ARBA00023235"/>
    </source>
</evidence>
<organism evidence="3 4">
    <name type="scientific">Lachnellula arida</name>
    <dbReference type="NCBI Taxonomy" id="1316785"/>
    <lineage>
        <taxon>Eukaryota</taxon>
        <taxon>Fungi</taxon>
        <taxon>Dikarya</taxon>
        <taxon>Ascomycota</taxon>
        <taxon>Pezizomycotina</taxon>
        <taxon>Leotiomycetes</taxon>
        <taxon>Helotiales</taxon>
        <taxon>Lachnaceae</taxon>
        <taxon>Lachnellula</taxon>
    </lineage>
</organism>
<dbReference type="EMBL" id="QGMF01000036">
    <property type="protein sequence ID" value="TVY20869.1"/>
    <property type="molecule type" value="Genomic_DNA"/>
</dbReference>
<dbReference type="Pfam" id="PF04303">
    <property type="entry name" value="PrpF"/>
    <property type="match status" value="1"/>
</dbReference>
<name>A0A8T9BRB5_9HELO</name>
<dbReference type="Gene3D" id="3.10.310.10">
    <property type="entry name" value="Diaminopimelate Epimerase, Chain A, domain 1"/>
    <property type="match status" value="2"/>
</dbReference>
<dbReference type="AlphaFoldDB" id="A0A8T9BRB5"/>
<dbReference type="PANTHER" id="PTHR43709">
    <property type="entry name" value="ACONITATE ISOMERASE-RELATED"/>
    <property type="match status" value="1"/>
</dbReference>
<dbReference type="InterPro" id="IPR007400">
    <property type="entry name" value="PrpF-like"/>
</dbReference>
<keyword evidence="4" id="KW-1185">Reference proteome</keyword>
<dbReference type="PANTHER" id="PTHR43709:SF2">
    <property type="entry name" value="DUF453 DOMAIN PROTEIN (AFU_ORTHOLOGUE AFUA_6G00360)"/>
    <property type="match status" value="1"/>
</dbReference>
<keyword evidence="2 3" id="KW-0413">Isomerase</keyword>
<accession>A0A8T9BRB5</accession>
<protein>
    <submittedName>
        <fullName evidence="3">3-methylitaconate isomerase</fullName>
    </submittedName>
</protein>
<proteinExistence type="inferred from homology"/>